<dbReference type="AlphaFoldDB" id="A0A550CAR9"/>
<gene>
    <name evidence="2" type="ORF">BD626DRAFT_500833</name>
</gene>
<feature type="compositionally biased region" description="Acidic residues" evidence="1">
    <location>
        <begin position="505"/>
        <end position="514"/>
    </location>
</feature>
<protein>
    <recommendedName>
        <fullName evidence="4">F-box domain-containing protein</fullName>
    </recommendedName>
</protein>
<organism evidence="2 3">
    <name type="scientific">Schizophyllum amplum</name>
    <dbReference type="NCBI Taxonomy" id="97359"/>
    <lineage>
        <taxon>Eukaryota</taxon>
        <taxon>Fungi</taxon>
        <taxon>Dikarya</taxon>
        <taxon>Basidiomycota</taxon>
        <taxon>Agaricomycotina</taxon>
        <taxon>Agaricomycetes</taxon>
        <taxon>Agaricomycetidae</taxon>
        <taxon>Agaricales</taxon>
        <taxon>Schizophyllaceae</taxon>
        <taxon>Schizophyllum</taxon>
    </lineage>
</organism>
<proteinExistence type="predicted"/>
<comment type="caution">
    <text evidence="2">The sequence shown here is derived from an EMBL/GenBank/DDBJ whole genome shotgun (WGS) entry which is preliminary data.</text>
</comment>
<sequence>MAQLEPLHIHSRLCFRCGRSVGATTMSVPLHVIHSNAVPTESEKASIRRSIPSDEAAIKEFGFEIERTLNILSELRAKRRTLPSAPGNLSMIIELAITRTFRRKRDSSLVKRHPVLRVCQRWRAIAEALPHLWADIQLYPRVDAGWHDTLAKCVKRSGSLPLDLCMKETEPRWRPERCSFAFRGCTETDEWRTAGKALLAGAPRWRTLRLAYDPPDDLLRAAPAFPQLTFLHVEFVTRQDTTLFQNCPALVKARIDRMFVDRLELPWSQLKELTLEPIPSIGIKLYGAALSQCQALLSLTLTTTPFDNEFRPLITLPCLQSATLHKSACSLLFHLIAPNLQGLSLHSDKNDMDEDSIGCHLDTLMAFAVHNHTITQSKLVYLAFPVASGVLWNSILQHFPTVSHLRLNDDISMYECTSVDLMGLLITRPDYLPKLVRLDLHNFGVEGPLIDKPRAIEDLLRHRTLEMEVGALGAYQERLTRYSSERGAKIGVREPTPFARRCGYEEGDGWDENSDMSSDSGMVEGDEEIAEELGLLKSHSDAEDEEYGGSYLDQDPYA</sequence>
<feature type="region of interest" description="Disordered" evidence="1">
    <location>
        <begin position="501"/>
        <end position="558"/>
    </location>
</feature>
<dbReference type="OrthoDB" id="2911259at2759"/>
<dbReference type="SUPFAM" id="SSF52047">
    <property type="entry name" value="RNI-like"/>
    <property type="match status" value="1"/>
</dbReference>
<name>A0A550CAR9_9AGAR</name>
<evidence type="ECO:0008006" key="4">
    <source>
        <dbReference type="Google" id="ProtNLM"/>
    </source>
</evidence>
<evidence type="ECO:0000313" key="2">
    <source>
        <dbReference type="EMBL" id="TRM61893.1"/>
    </source>
</evidence>
<dbReference type="EMBL" id="VDMD01000015">
    <property type="protein sequence ID" value="TRM61893.1"/>
    <property type="molecule type" value="Genomic_DNA"/>
</dbReference>
<evidence type="ECO:0000256" key="1">
    <source>
        <dbReference type="SAM" id="MobiDB-lite"/>
    </source>
</evidence>
<accession>A0A550CAR9</accession>
<dbReference type="InterPro" id="IPR032675">
    <property type="entry name" value="LRR_dom_sf"/>
</dbReference>
<evidence type="ECO:0000313" key="3">
    <source>
        <dbReference type="Proteomes" id="UP000320762"/>
    </source>
</evidence>
<dbReference type="STRING" id="97359.A0A550CAR9"/>
<reference evidence="2 3" key="1">
    <citation type="journal article" date="2019" name="New Phytol.">
        <title>Comparative genomics reveals unique wood-decay strategies and fruiting body development in the Schizophyllaceae.</title>
        <authorList>
            <person name="Almasi E."/>
            <person name="Sahu N."/>
            <person name="Krizsan K."/>
            <person name="Balint B."/>
            <person name="Kovacs G.M."/>
            <person name="Kiss B."/>
            <person name="Cseklye J."/>
            <person name="Drula E."/>
            <person name="Henrissat B."/>
            <person name="Nagy I."/>
            <person name="Chovatia M."/>
            <person name="Adam C."/>
            <person name="LaButti K."/>
            <person name="Lipzen A."/>
            <person name="Riley R."/>
            <person name="Grigoriev I.V."/>
            <person name="Nagy L.G."/>
        </authorList>
    </citation>
    <scope>NUCLEOTIDE SEQUENCE [LARGE SCALE GENOMIC DNA]</scope>
    <source>
        <strain evidence="2 3">NL-1724</strain>
    </source>
</reference>
<keyword evidence="3" id="KW-1185">Reference proteome</keyword>
<dbReference type="Gene3D" id="3.80.10.10">
    <property type="entry name" value="Ribonuclease Inhibitor"/>
    <property type="match status" value="1"/>
</dbReference>
<dbReference type="Proteomes" id="UP000320762">
    <property type="component" value="Unassembled WGS sequence"/>
</dbReference>